<sequence>MISEISASVTAIKTSLDLLRVLGDAKSESEIQAATHGLHRQLTDLQIENLRLAQLLSSQYEEITSLKRELSKADKEKREFERYTEYKTGAGHFIYAVRDSLDNDGTGEPYACPHCYHKGAISFLQALYTDKNDIFHKAKCPSCSNVFRMEKNEDRVTPQTMSDIGKLMGGGSFS</sequence>
<dbReference type="RefSeq" id="WP_064519650.1">
    <property type="nucleotide sequence ID" value="NZ_LXEP01000087.1"/>
</dbReference>
<evidence type="ECO:0000256" key="1">
    <source>
        <dbReference type="SAM" id="Coils"/>
    </source>
</evidence>
<gene>
    <name evidence="2" type="ORF">M977_04735</name>
</gene>
<protein>
    <submittedName>
        <fullName evidence="2">Uncharacterized protein</fullName>
    </submittedName>
</protein>
<evidence type="ECO:0000313" key="3">
    <source>
        <dbReference type="Proteomes" id="UP000078504"/>
    </source>
</evidence>
<keyword evidence="1" id="KW-0175">Coiled coil</keyword>
<dbReference type="Proteomes" id="UP000078504">
    <property type="component" value="Unassembled WGS sequence"/>
</dbReference>
<dbReference type="AlphaFoldDB" id="A0A1B7HHR7"/>
<evidence type="ECO:0000313" key="2">
    <source>
        <dbReference type="EMBL" id="OAT15127.1"/>
    </source>
</evidence>
<dbReference type="EMBL" id="LXEP01000087">
    <property type="protein sequence ID" value="OAT15127.1"/>
    <property type="molecule type" value="Genomic_DNA"/>
</dbReference>
<dbReference type="PATRIC" id="fig|1354253.4.peg.4927"/>
<comment type="caution">
    <text evidence="2">The sequence shown here is derived from an EMBL/GenBank/DDBJ whole genome shotgun (WGS) entry which is preliminary data.</text>
</comment>
<accession>A0A1B7HHR7</accession>
<reference evidence="2 3" key="1">
    <citation type="submission" date="2016-04" db="EMBL/GenBank/DDBJ databases">
        <title>ATOL: Assembling a taxonomically balanced genome-scale reconstruction of the evolutionary history of the Enterobacteriaceae.</title>
        <authorList>
            <person name="Plunkett G.III."/>
            <person name="Neeno-Eckwall E.C."/>
            <person name="Glasner J.D."/>
            <person name="Perna N.T."/>
        </authorList>
    </citation>
    <scope>NUCLEOTIDE SEQUENCE [LARGE SCALE GENOMIC DNA]</scope>
    <source>
        <strain evidence="2 3">ATCC 51604</strain>
    </source>
</reference>
<feature type="coiled-coil region" evidence="1">
    <location>
        <begin position="56"/>
        <end position="83"/>
    </location>
</feature>
<proteinExistence type="predicted"/>
<organism evidence="2 3">
    <name type="scientific">Buttiauxella gaviniae ATCC 51604</name>
    <dbReference type="NCBI Taxonomy" id="1354253"/>
    <lineage>
        <taxon>Bacteria</taxon>
        <taxon>Pseudomonadati</taxon>
        <taxon>Pseudomonadota</taxon>
        <taxon>Gammaproteobacteria</taxon>
        <taxon>Enterobacterales</taxon>
        <taxon>Enterobacteriaceae</taxon>
        <taxon>Buttiauxella</taxon>
    </lineage>
</organism>
<name>A0A1B7HHR7_9ENTR</name>